<gene>
    <name evidence="1" type="ORF">MBAV_002490</name>
</gene>
<name>A0A0F3GU24_9BACT</name>
<dbReference type="EMBL" id="LACI01001075">
    <property type="protein sequence ID" value="KJU85317.1"/>
    <property type="molecule type" value="Genomic_DNA"/>
</dbReference>
<dbReference type="AlphaFoldDB" id="A0A0F3GU24"/>
<keyword evidence="2" id="KW-1185">Reference proteome</keyword>
<accession>A0A0F3GU24</accession>
<reference evidence="1 2" key="1">
    <citation type="submission" date="2015-02" db="EMBL/GenBank/DDBJ databases">
        <title>Single-cell genomics of uncultivated deep-branching MTB reveals a conserved set of magnetosome genes.</title>
        <authorList>
            <person name="Kolinko S."/>
            <person name="Richter M."/>
            <person name="Glockner F.O."/>
            <person name="Brachmann A."/>
            <person name="Schuler D."/>
        </authorList>
    </citation>
    <scope>NUCLEOTIDE SEQUENCE [LARGE SCALE GENOMIC DNA]</scope>
    <source>
        <strain evidence="1">TM-1</strain>
    </source>
</reference>
<proteinExistence type="predicted"/>
<comment type="caution">
    <text evidence="1">The sequence shown here is derived from an EMBL/GenBank/DDBJ whole genome shotgun (WGS) entry which is preliminary data.</text>
</comment>
<sequence length="51" mass="5749">METQPLDRDFDLTEIINAMEAIGPSPFGKHQNISSNIYDIQEDVQKLSVCP</sequence>
<evidence type="ECO:0000313" key="1">
    <source>
        <dbReference type="EMBL" id="KJU85317.1"/>
    </source>
</evidence>
<dbReference type="Proteomes" id="UP000033423">
    <property type="component" value="Unassembled WGS sequence"/>
</dbReference>
<evidence type="ECO:0000313" key="2">
    <source>
        <dbReference type="Proteomes" id="UP000033423"/>
    </source>
</evidence>
<protein>
    <submittedName>
        <fullName evidence="1">Uncharacterized protein</fullName>
    </submittedName>
</protein>
<organism evidence="1 2">
    <name type="scientific">Candidatus Magnetobacterium bavaricum</name>
    <dbReference type="NCBI Taxonomy" id="29290"/>
    <lineage>
        <taxon>Bacteria</taxon>
        <taxon>Pseudomonadati</taxon>
        <taxon>Nitrospirota</taxon>
        <taxon>Thermodesulfovibrionia</taxon>
        <taxon>Thermodesulfovibrionales</taxon>
        <taxon>Candidatus Magnetobacteriaceae</taxon>
        <taxon>Candidatus Magnetobacterium</taxon>
    </lineage>
</organism>